<dbReference type="Pfam" id="PF02424">
    <property type="entry name" value="ApbE"/>
    <property type="match status" value="1"/>
</dbReference>
<evidence type="ECO:0000313" key="12">
    <source>
        <dbReference type="EMBL" id="PWN07187.1"/>
    </source>
</evidence>
<feature type="binding site" evidence="11">
    <location>
        <position position="299"/>
    </location>
    <ligand>
        <name>Mg(2+)</name>
        <dbReference type="ChEBI" id="CHEBI:18420"/>
    </ligand>
</feature>
<reference evidence="12 13" key="1">
    <citation type="submission" date="2018-05" db="EMBL/GenBank/DDBJ databases">
        <title>Rhodohalobacter halophilus gen. nov., sp. nov., a moderately halophilic member of the family Balneolaceae.</title>
        <authorList>
            <person name="Liu Z.-W."/>
        </authorList>
    </citation>
    <scope>NUCLEOTIDE SEQUENCE [LARGE SCALE GENOMIC DNA]</scope>
    <source>
        <strain evidence="12 13">8A47</strain>
    </source>
</reference>
<dbReference type="GO" id="GO:0016740">
    <property type="term" value="F:transferase activity"/>
    <property type="evidence" value="ECO:0007669"/>
    <property type="project" value="UniProtKB-UniRule"/>
</dbReference>
<dbReference type="SUPFAM" id="SSF143631">
    <property type="entry name" value="ApbE-like"/>
    <property type="match status" value="1"/>
</dbReference>
<dbReference type="Gene3D" id="3.10.520.10">
    <property type="entry name" value="ApbE-like domains"/>
    <property type="match status" value="1"/>
</dbReference>
<keyword evidence="7 10" id="KW-0460">Magnesium</keyword>
<evidence type="ECO:0000256" key="9">
    <source>
        <dbReference type="ARBA" id="ARBA00048540"/>
    </source>
</evidence>
<dbReference type="EMBL" id="QGGB01000004">
    <property type="protein sequence ID" value="PWN07187.1"/>
    <property type="molecule type" value="Genomic_DNA"/>
</dbReference>
<comment type="caution">
    <text evidence="12">The sequence shown here is derived from an EMBL/GenBank/DDBJ whole genome shotgun (WGS) entry which is preliminary data.</text>
</comment>
<dbReference type="Proteomes" id="UP000245533">
    <property type="component" value="Unassembled WGS sequence"/>
</dbReference>
<keyword evidence="4 10" id="KW-0808">Transferase</keyword>
<evidence type="ECO:0000256" key="4">
    <source>
        <dbReference type="ARBA" id="ARBA00022679"/>
    </source>
</evidence>
<keyword evidence="6 10" id="KW-0274">FAD</keyword>
<dbReference type="PANTHER" id="PTHR30040">
    <property type="entry name" value="THIAMINE BIOSYNTHESIS LIPOPROTEIN APBE"/>
    <property type="match status" value="1"/>
</dbReference>
<dbReference type="OrthoDB" id="9778595at2"/>
<evidence type="ECO:0000256" key="7">
    <source>
        <dbReference type="ARBA" id="ARBA00022842"/>
    </source>
</evidence>
<keyword evidence="5 10" id="KW-0479">Metal-binding</keyword>
<evidence type="ECO:0000256" key="6">
    <source>
        <dbReference type="ARBA" id="ARBA00022827"/>
    </source>
</evidence>
<dbReference type="PANTHER" id="PTHR30040:SF2">
    <property type="entry name" value="FAD:PROTEIN FMN TRANSFERASE"/>
    <property type="match status" value="1"/>
</dbReference>
<evidence type="ECO:0000256" key="8">
    <source>
        <dbReference type="ARBA" id="ARBA00031306"/>
    </source>
</evidence>
<evidence type="ECO:0000256" key="11">
    <source>
        <dbReference type="PIRSR" id="PIRSR006268-2"/>
    </source>
</evidence>
<dbReference type="AlphaFoldDB" id="A0A316TRK9"/>
<feature type="binding site" evidence="11">
    <location>
        <position position="295"/>
    </location>
    <ligand>
        <name>Mg(2+)</name>
        <dbReference type="ChEBI" id="CHEBI:18420"/>
    </ligand>
</feature>
<evidence type="ECO:0000256" key="5">
    <source>
        <dbReference type="ARBA" id="ARBA00022723"/>
    </source>
</evidence>
<dbReference type="InterPro" id="IPR024932">
    <property type="entry name" value="ApbE"/>
</dbReference>
<protein>
    <recommendedName>
        <fullName evidence="2 10">FAD:protein FMN transferase</fullName>
        <ecNumber evidence="1 10">2.7.1.180</ecNumber>
    </recommendedName>
    <alternativeName>
        <fullName evidence="8 10">Flavin transferase</fullName>
    </alternativeName>
</protein>
<sequence length="344" mass="38093">MKLIRYLITGFFGAICLLLATLLPGFAQELQRYTFDSRHMGTQVNIILYAGNEALAIRASEAAFDRIEELNQLMSDYIATSEVNLVSEKSGSGEWVSINEDLYGLLQTSGQLSEMTNGLFDVTMGPLTHEWRYIRMMAEPEPPDDEKLERLLKKVGYQHLEFDEQTRSVRLNKRGMQLDLGGIAKGYAADKAIEKLKEFGIKSALVDAGGDITVSAPPPGRESWTVAVPKSTAADKNSTASLKLHNKTITTSGDMFQFLEFEGVRYSHIINPKTGLGSTFRIQATVISEDGMVADALASACTLMLPDQCLRLINGIDNAEAIIFRSREGEIEEWTTAGFDRFLD</sequence>
<comment type="catalytic activity">
    <reaction evidence="9 10">
        <text>L-threonyl-[protein] + FAD = FMN-L-threonyl-[protein] + AMP + H(+)</text>
        <dbReference type="Rhea" id="RHEA:36847"/>
        <dbReference type="Rhea" id="RHEA-COMP:11060"/>
        <dbReference type="Rhea" id="RHEA-COMP:11061"/>
        <dbReference type="ChEBI" id="CHEBI:15378"/>
        <dbReference type="ChEBI" id="CHEBI:30013"/>
        <dbReference type="ChEBI" id="CHEBI:57692"/>
        <dbReference type="ChEBI" id="CHEBI:74257"/>
        <dbReference type="ChEBI" id="CHEBI:456215"/>
        <dbReference type="EC" id="2.7.1.180"/>
    </reaction>
</comment>
<dbReference type="InterPro" id="IPR003374">
    <property type="entry name" value="ApbE-like_sf"/>
</dbReference>
<comment type="cofactor">
    <cofactor evidence="11">
        <name>Mg(2+)</name>
        <dbReference type="ChEBI" id="CHEBI:18420"/>
    </cofactor>
    <cofactor evidence="11">
        <name>Mn(2+)</name>
        <dbReference type="ChEBI" id="CHEBI:29035"/>
    </cofactor>
    <text evidence="11">Magnesium. Can also use manganese.</text>
</comment>
<accession>A0A316TRK9</accession>
<organism evidence="12 13">
    <name type="scientific">Rhodohalobacter mucosus</name>
    <dbReference type="NCBI Taxonomy" id="2079485"/>
    <lineage>
        <taxon>Bacteria</taxon>
        <taxon>Pseudomonadati</taxon>
        <taxon>Balneolota</taxon>
        <taxon>Balneolia</taxon>
        <taxon>Balneolales</taxon>
        <taxon>Balneolaceae</taxon>
        <taxon>Rhodohalobacter</taxon>
    </lineage>
</organism>
<evidence type="ECO:0000313" key="13">
    <source>
        <dbReference type="Proteomes" id="UP000245533"/>
    </source>
</evidence>
<evidence type="ECO:0000256" key="3">
    <source>
        <dbReference type="ARBA" id="ARBA00022630"/>
    </source>
</evidence>
<evidence type="ECO:0000256" key="2">
    <source>
        <dbReference type="ARBA" id="ARBA00016337"/>
    </source>
</evidence>
<dbReference type="GO" id="GO:0046872">
    <property type="term" value="F:metal ion binding"/>
    <property type="evidence" value="ECO:0007669"/>
    <property type="project" value="UniProtKB-UniRule"/>
</dbReference>
<dbReference type="EC" id="2.7.1.180" evidence="1 10"/>
<keyword evidence="13" id="KW-1185">Reference proteome</keyword>
<proteinExistence type="inferred from homology"/>
<comment type="similarity">
    <text evidence="10">Belongs to the ApbE family.</text>
</comment>
<name>A0A316TRK9_9BACT</name>
<evidence type="ECO:0000256" key="1">
    <source>
        <dbReference type="ARBA" id="ARBA00011955"/>
    </source>
</evidence>
<feature type="binding site" evidence="11">
    <location>
        <position position="182"/>
    </location>
    <ligand>
        <name>Mg(2+)</name>
        <dbReference type="ChEBI" id="CHEBI:18420"/>
    </ligand>
</feature>
<gene>
    <name evidence="12" type="ORF">DDZ15_05140</name>
</gene>
<evidence type="ECO:0000256" key="10">
    <source>
        <dbReference type="PIRNR" id="PIRNR006268"/>
    </source>
</evidence>
<dbReference type="PIRSF" id="PIRSF006268">
    <property type="entry name" value="ApbE"/>
    <property type="match status" value="1"/>
</dbReference>
<dbReference type="RefSeq" id="WP_109645807.1">
    <property type="nucleotide sequence ID" value="NZ_QGGB01000004.1"/>
</dbReference>
<keyword evidence="3 10" id="KW-0285">Flavoprotein</keyword>